<comment type="subcellular location">
    <subcellularLocation>
        <location evidence="1 6">Mitochondrion</location>
    </subcellularLocation>
</comment>
<evidence type="ECO:0000256" key="2">
    <source>
        <dbReference type="ARBA" id="ARBA00009864"/>
    </source>
</evidence>
<dbReference type="GO" id="GO:0005763">
    <property type="term" value="C:mitochondrial small ribosomal subunit"/>
    <property type="evidence" value="ECO:0007669"/>
    <property type="project" value="UniProtKB-UniRule"/>
</dbReference>
<name>A0A9P8IAF1_9PEZI</name>
<comment type="subunit">
    <text evidence="6">Component of the mitochondrial small ribosomal subunit.</text>
</comment>
<evidence type="ECO:0000256" key="6">
    <source>
        <dbReference type="PIRNR" id="PIRNR029764"/>
    </source>
</evidence>
<protein>
    <recommendedName>
        <fullName evidence="6">37S ribosomal protein S25, mitochondrial</fullName>
    </recommendedName>
</protein>
<dbReference type="PIRSF" id="PIRSF029764">
    <property type="entry name" value="RSM25"/>
    <property type="match status" value="1"/>
</dbReference>
<dbReference type="Pfam" id="PF13741">
    <property type="entry name" value="MRP-S25"/>
    <property type="match status" value="1"/>
</dbReference>
<dbReference type="PANTHER" id="PTHR37799">
    <property type="entry name" value="37S RIBOSOMAL PROTEIN S25, MITOCHONDRIAL"/>
    <property type="match status" value="1"/>
</dbReference>
<feature type="region of interest" description="Disordered" evidence="7">
    <location>
        <begin position="45"/>
        <end position="69"/>
    </location>
</feature>
<evidence type="ECO:0000256" key="5">
    <source>
        <dbReference type="ARBA" id="ARBA00023274"/>
    </source>
</evidence>
<dbReference type="Proteomes" id="UP000698800">
    <property type="component" value="Unassembled WGS sequence"/>
</dbReference>
<dbReference type="AlphaFoldDB" id="A0A9P8IAF1"/>
<dbReference type="PANTHER" id="PTHR37799:SF1">
    <property type="entry name" value="SMALL RIBOSOMAL SUBUNIT PROTEIN MS23"/>
    <property type="match status" value="1"/>
</dbReference>
<dbReference type="GO" id="GO:0003735">
    <property type="term" value="F:structural constituent of ribosome"/>
    <property type="evidence" value="ECO:0007669"/>
    <property type="project" value="UniProtKB-UniRule"/>
</dbReference>
<keyword evidence="5 6" id="KW-0687">Ribonucleoprotein</keyword>
<evidence type="ECO:0000256" key="3">
    <source>
        <dbReference type="ARBA" id="ARBA00022980"/>
    </source>
</evidence>
<dbReference type="CDD" id="cd23701">
    <property type="entry name" value="At1g26750"/>
    <property type="match status" value="1"/>
</dbReference>
<keyword evidence="4 6" id="KW-0496">Mitochondrion</keyword>
<evidence type="ECO:0000313" key="8">
    <source>
        <dbReference type="EMBL" id="KAH0543839.1"/>
    </source>
</evidence>
<proteinExistence type="inferred from homology"/>
<organism evidence="8 9">
    <name type="scientific">Glutinoglossum americanum</name>
    <dbReference type="NCBI Taxonomy" id="1670608"/>
    <lineage>
        <taxon>Eukaryota</taxon>
        <taxon>Fungi</taxon>
        <taxon>Dikarya</taxon>
        <taxon>Ascomycota</taxon>
        <taxon>Pezizomycotina</taxon>
        <taxon>Geoglossomycetes</taxon>
        <taxon>Geoglossales</taxon>
        <taxon>Geoglossaceae</taxon>
        <taxon>Glutinoglossum</taxon>
    </lineage>
</organism>
<dbReference type="OrthoDB" id="5542239at2759"/>
<reference evidence="8" key="1">
    <citation type="submission" date="2021-03" db="EMBL/GenBank/DDBJ databases">
        <title>Comparative genomics and phylogenomic investigation of the class Geoglossomycetes provide insights into ecological specialization and systematics.</title>
        <authorList>
            <person name="Melie T."/>
            <person name="Pirro S."/>
            <person name="Miller A.N."/>
            <person name="Quandt A."/>
        </authorList>
    </citation>
    <scope>NUCLEOTIDE SEQUENCE</scope>
    <source>
        <strain evidence="8">GBOQ0MN5Z8</strain>
    </source>
</reference>
<sequence length="256" mass="29249">MGRYDLRPLRVHQTASQLLQTGRIKTPPPWYDVVAAIPPTQASVRTLPIEQHDRKTSGSKAKATKKPSKMFQPQKILYKEDALRRQFFGDHPWELARPRVVLENDGKDGKACDWSRISQPGRRLDGESVVQRQLWLMENVLEISPTEAYDQARHEFYALRYQEDVERRVAKEEALSTGAYFGKTHLEVGMELEDKTWEVWKEWALRESAAQQQKRASAYTGLERESEDANVVNPIDPIVGPELEELAEGEGPPVAS</sequence>
<keyword evidence="3 6" id="KW-0689">Ribosomal protein</keyword>
<keyword evidence="9" id="KW-1185">Reference proteome</keyword>
<evidence type="ECO:0000313" key="9">
    <source>
        <dbReference type="Proteomes" id="UP000698800"/>
    </source>
</evidence>
<evidence type="ECO:0000256" key="4">
    <source>
        <dbReference type="ARBA" id="ARBA00023128"/>
    </source>
</evidence>
<comment type="caution">
    <text evidence="8">The sequence shown here is derived from an EMBL/GenBank/DDBJ whole genome shotgun (WGS) entry which is preliminary data.</text>
</comment>
<gene>
    <name evidence="8" type="ORF">FGG08_001878</name>
</gene>
<evidence type="ECO:0000256" key="1">
    <source>
        <dbReference type="ARBA" id="ARBA00004173"/>
    </source>
</evidence>
<dbReference type="InterPro" id="IPR016939">
    <property type="entry name" value="Ribosomal_mS23_fun"/>
</dbReference>
<dbReference type="EMBL" id="JAGHQL010000026">
    <property type="protein sequence ID" value="KAH0543839.1"/>
    <property type="molecule type" value="Genomic_DNA"/>
</dbReference>
<dbReference type="InterPro" id="IPR059242">
    <property type="entry name" value="mS23_dom"/>
</dbReference>
<accession>A0A9P8IAF1</accession>
<comment type="similarity">
    <text evidence="2">Belongs to the mitochondrion-specific ribosomal protein mS23 family.</text>
</comment>
<feature type="region of interest" description="Disordered" evidence="7">
    <location>
        <begin position="214"/>
        <end position="256"/>
    </location>
</feature>
<evidence type="ECO:0000256" key="7">
    <source>
        <dbReference type="SAM" id="MobiDB-lite"/>
    </source>
</evidence>